<evidence type="ECO:0000256" key="1">
    <source>
        <dbReference type="ARBA" id="ARBA00005641"/>
    </source>
</evidence>
<feature type="compositionally biased region" description="Low complexity" evidence="4">
    <location>
        <begin position="14"/>
        <end position="25"/>
    </location>
</feature>
<reference evidence="5" key="1">
    <citation type="submission" date="2014-03" db="EMBL/GenBank/DDBJ databases">
        <authorList>
            <person name="Casaregola S."/>
        </authorList>
    </citation>
    <scope>NUCLEOTIDE SEQUENCE [LARGE SCALE GENOMIC DNA]</scope>
    <source>
        <strain evidence="5">CLIB 918</strain>
    </source>
</reference>
<dbReference type="STRING" id="1173061.A0A0J9XIM3"/>
<dbReference type="GO" id="GO:0005737">
    <property type="term" value="C:cytoplasm"/>
    <property type="evidence" value="ECO:0007669"/>
    <property type="project" value="UniProtKB-ARBA"/>
</dbReference>
<comment type="similarity">
    <text evidence="1">Belongs to the glycosyl hydrolase 5 (cellulase A) family.</text>
</comment>
<dbReference type="GO" id="GO:0046557">
    <property type="term" value="F:glucan endo-1,6-beta-glucosidase activity"/>
    <property type="evidence" value="ECO:0007669"/>
    <property type="project" value="TreeGrafter"/>
</dbReference>
<dbReference type="GO" id="GO:0005576">
    <property type="term" value="C:extracellular region"/>
    <property type="evidence" value="ECO:0007669"/>
    <property type="project" value="TreeGrafter"/>
</dbReference>
<organism evidence="5 6">
    <name type="scientific">Geotrichum candidum</name>
    <name type="common">Oospora lactis</name>
    <name type="synonym">Dipodascus geotrichum</name>
    <dbReference type="NCBI Taxonomy" id="1173061"/>
    <lineage>
        <taxon>Eukaryota</taxon>
        <taxon>Fungi</taxon>
        <taxon>Dikarya</taxon>
        <taxon>Ascomycota</taxon>
        <taxon>Saccharomycotina</taxon>
        <taxon>Dipodascomycetes</taxon>
        <taxon>Dipodascales</taxon>
        <taxon>Dipodascaceae</taxon>
        <taxon>Geotrichum</taxon>
    </lineage>
</organism>
<evidence type="ECO:0000313" key="6">
    <source>
        <dbReference type="Proteomes" id="UP000242525"/>
    </source>
</evidence>
<dbReference type="Gene3D" id="3.20.20.80">
    <property type="entry name" value="Glycosidases"/>
    <property type="match status" value="1"/>
</dbReference>
<dbReference type="GO" id="GO:0009986">
    <property type="term" value="C:cell surface"/>
    <property type="evidence" value="ECO:0007669"/>
    <property type="project" value="TreeGrafter"/>
</dbReference>
<dbReference type="InterPro" id="IPR017853">
    <property type="entry name" value="GH"/>
</dbReference>
<dbReference type="InterPro" id="IPR050386">
    <property type="entry name" value="Glycosyl_hydrolase_5"/>
</dbReference>
<dbReference type="EMBL" id="CCBN010000019">
    <property type="protein sequence ID" value="CDO57200.1"/>
    <property type="molecule type" value="Genomic_DNA"/>
</dbReference>
<feature type="region of interest" description="Disordered" evidence="4">
    <location>
        <begin position="14"/>
        <end position="33"/>
    </location>
</feature>
<dbReference type="PANTHER" id="PTHR31297:SF43">
    <property type="entry name" value="GLUCAN 1,3-BETA-GLUCOSIDASE 3"/>
    <property type="match status" value="1"/>
</dbReference>
<dbReference type="PANTHER" id="PTHR31297">
    <property type="entry name" value="GLUCAN ENDO-1,6-BETA-GLUCOSIDASE B"/>
    <property type="match status" value="1"/>
</dbReference>
<dbReference type="FunFam" id="3.20.20.80:FF:000100">
    <property type="entry name" value="Glycoside hydrolase superfamily"/>
    <property type="match status" value="1"/>
</dbReference>
<sequence length="528" mass="60609">MGLGKYIKNLSVSTDPVPVTNTTTPGKPPSQRQLYQSRVNRGPNIGSMFVLEKWITPHLFPEGEDHGKTSELDAVEQALKSKGVDETCAMFETHWREWMSDDDWRWLREMGATAVRVPIGYWMVGGGQFCDHTHFENAHKVYKNAWDIFKDVVLRKAAEFEIGVLVDLHGLPGGANGADHSGTTVGEAKLWDSSRCQVQSYDVLQFLAKDLAQFDNVVGLQILNEAPYESHDADVQKTFYLKAINQIRSVNTEIPLVISDGWDLNRWVDIIKEVEHKLSSERGENASLGVIIDTHVYRCFSDDDKNKAPIDIVNHIEEALPDTENTVDIMVGEFSCVLDGKSWEKHDEHANGSREELVKQYGQRECAHFAQRACGFYFWTYKFKWGGGGEWGFREMLEKGALSSVYGPSQQRFPPDREPTDNYYEQALAHRCQQAVNNHANYWQSQDPNRDWEHWRFEAGFQQAWADARAFDKWNHSELGRRAAWKRAREVEHIRERGAGHDIIWVWRQGFDQGLQAFLETRHHAFHG</sequence>
<comment type="caution">
    <text evidence="5">The sequence shown here is derived from an EMBL/GenBank/DDBJ whole genome shotgun (WGS) entry which is preliminary data.</text>
</comment>
<accession>A0A0J9XIM3</accession>
<protein>
    <submittedName>
        <fullName evidence="5">Similar to Saccharomyces cerevisiae YBR056W Putative glycoside hydrolase of the mitochondrial intermembrane space</fullName>
    </submittedName>
</protein>
<gene>
    <name evidence="5" type="ORF">BN980_GECA19s01363g</name>
</gene>
<dbReference type="AlphaFoldDB" id="A0A0J9XIM3"/>
<evidence type="ECO:0000256" key="4">
    <source>
        <dbReference type="SAM" id="MobiDB-lite"/>
    </source>
</evidence>
<keyword evidence="2 5" id="KW-0378">Hydrolase</keyword>
<keyword evidence="3" id="KW-0326">Glycosidase</keyword>
<dbReference type="Proteomes" id="UP000242525">
    <property type="component" value="Unassembled WGS sequence"/>
</dbReference>
<proteinExistence type="inferred from homology"/>
<evidence type="ECO:0000256" key="2">
    <source>
        <dbReference type="ARBA" id="ARBA00022801"/>
    </source>
</evidence>
<dbReference type="OrthoDB" id="1887033at2759"/>
<keyword evidence="6" id="KW-1185">Reference proteome</keyword>
<dbReference type="GO" id="GO:0009251">
    <property type="term" value="P:glucan catabolic process"/>
    <property type="evidence" value="ECO:0007669"/>
    <property type="project" value="TreeGrafter"/>
</dbReference>
<name>A0A0J9XIM3_GEOCN</name>
<dbReference type="SUPFAM" id="SSF51445">
    <property type="entry name" value="(Trans)glycosidases"/>
    <property type="match status" value="1"/>
</dbReference>
<evidence type="ECO:0000313" key="5">
    <source>
        <dbReference type="EMBL" id="CDO57200.1"/>
    </source>
</evidence>
<evidence type="ECO:0000256" key="3">
    <source>
        <dbReference type="ARBA" id="ARBA00023295"/>
    </source>
</evidence>